<dbReference type="RefSeq" id="YP_009594313.1">
    <property type="nucleotide sequence ID" value="NC_041875.1"/>
</dbReference>
<dbReference type="Proteomes" id="UP000224503">
    <property type="component" value="Segment"/>
</dbReference>
<proteinExistence type="predicted"/>
<dbReference type="GeneID" id="40069834"/>
<reference evidence="1 2" key="1">
    <citation type="submission" date="2015-11" db="EMBL/GenBank/DDBJ databases">
        <authorList>
            <person name="Ott C."/>
            <person name="Guerrero C.A."/>
            <person name="Bradley K.W."/>
            <person name="Asai D.J."/>
            <person name="Bowman C.A."/>
            <person name="Russell D.A."/>
            <person name="Pope W.H."/>
            <person name="Jacobs-Sera D."/>
            <person name="Hendrix R.W."/>
            <person name="Hatfull G.F."/>
        </authorList>
    </citation>
    <scope>NUCLEOTIDE SEQUENCE [LARGE SCALE GENOMIC DNA]</scope>
</reference>
<name>A0A0U4B3H8_9CAUD</name>
<dbReference type="EMBL" id="KU160650">
    <property type="protein sequence ID" value="ALY09296.1"/>
    <property type="molecule type" value="Genomic_DNA"/>
</dbReference>
<gene>
    <name evidence="1" type="primary">25</name>
    <name evidence="1" type="ORF">JASMINE_25</name>
</gene>
<dbReference type="OrthoDB" id="29414at10239"/>
<accession>A0A0U4B3H8</accession>
<evidence type="ECO:0000313" key="1">
    <source>
        <dbReference type="EMBL" id="ALY09296.1"/>
    </source>
</evidence>
<sequence>MSGKPILIGPFVGGLNNISTAGEADDSQAVELVNMEVTLDSALTSRPPMEVVDGSLLANNLTEGWNVLGIHRVTSSEWYLIAQKWTGTDWSLGYMLNGNVAAFTQFKLLTGVTNKVTGYAQVDDYSYFSVGTGASVAGFKWRKADASPTDIAQMPKGNILISYKSRLWLAGRDSSTDGSTLWFSKIDATGVHLDQWNTSVDFIKVAPGEGGFITALLPLNNSILIFKNDGTWRFSYPNAPDKGQVDKISGMIGAANSRCVAEFENFVYVYDQGRIYELVNNIYNQINRFVKFETDSQAVDGIANEVSLSVVTRRLIVRYYNTIYSYFVDTKTWSQWRSYCGTPGKFFELPADSSSSTQSTYIAESRGTSQSLSAELAPDISDPVFITYANSKQTAGHSVSFVGPNTVKSERTTNGASTGTIFFNPDEEYNLMITAGQKLVFTGTYASSLGNATARITYLLKNGASAIVENALAAGPFSVTFRAPDGALAGYLTVYHSTLNTAGQFFSITNPSLQRTVMQSPQTLIKITDQYSFNSNVVEFIKCHLRTKSYDYQAPSAHKRLFWWGIDMKTTNKVLTKAIPIAKQLPISWGQLEAYTHTQLSQGTAGNPLVWLTASLTVLDEADVSNSSTENGRIFAKILKSLRFRQISFEVDLETYGNSTTGPTKLFSITSYVLPKEKVFNQVN</sequence>
<organism evidence="1 2">
    <name type="scientific">Arthrobacter phage Jasmine</name>
    <dbReference type="NCBI Taxonomy" id="1772302"/>
    <lineage>
        <taxon>Viruses</taxon>
        <taxon>Duplodnaviria</taxon>
        <taxon>Heunggongvirae</taxon>
        <taxon>Uroviricota</taxon>
        <taxon>Caudoviricetes</taxon>
        <taxon>Jasminevirus</taxon>
        <taxon>Jasminevirus jasmine</taxon>
    </lineage>
</organism>
<protein>
    <submittedName>
        <fullName evidence="1">Minor tail protein</fullName>
    </submittedName>
</protein>
<dbReference type="KEGG" id="vg:40069834"/>
<evidence type="ECO:0000313" key="2">
    <source>
        <dbReference type="Proteomes" id="UP000224503"/>
    </source>
</evidence>
<keyword evidence="2" id="KW-1185">Reference proteome</keyword>